<evidence type="ECO:0000313" key="1">
    <source>
        <dbReference type="EMBL" id="KYG78379.1"/>
    </source>
</evidence>
<dbReference type="EMBL" id="LRPC01000001">
    <property type="protein sequence ID" value="KYG78379.1"/>
    <property type="molecule type" value="Genomic_DNA"/>
</dbReference>
<dbReference type="AlphaFoldDB" id="A0A150XI28"/>
<reference evidence="1 2" key="1">
    <citation type="submission" date="2016-01" db="EMBL/GenBank/DDBJ databases">
        <title>Genome sequencing of Roseivirga spongicola UST030701-084.</title>
        <authorList>
            <person name="Selvaratnam C."/>
            <person name="Thevarajoo S."/>
            <person name="Goh K.M."/>
            <person name="Ee R."/>
            <person name="Chan K.-G."/>
            <person name="Chong C.S."/>
        </authorList>
    </citation>
    <scope>NUCLEOTIDE SEQUENCE [LARGE SCALE GENOMIC DNA]</scope>
    <source>
        <strain evidence="1 2">UST030701-084</strain>
    </source>
</reference>
<dbReference type="Proteomes" id="UP000075606">
    <property type="component" value="Unassembled WGS sequence"/>
</dbReference>
<protein>
    <submittedName>
        <fullName evidence="1">Uncharacterized protein</fullName>
    </submittedName>
</protein>
<comment type="caution">
    <text evidence="1">The sequence shown here is derived from an EMBL/GenBank/DDBJ whole genome shotgun (WGS) entry which is preliminary data.</text>
</comment>
<sequence length="167" mass="19374">MYQFGYFAADYWVGKHIDNKWSEKIYAESFDESNIELIKVPISVPYMPDDQEFKVVNTSYEEGGKFYRVLEQRYRNDTLEMKVVADNYKIFLESVINEWISTTEADSPLDAVGKLQAKVISKEFNYNKSILGERPFSGLVEATKAIESNHFYSTLKLDVPTEPPREV</sequence>
<proteinExistence type="predicted"/>
<keyword evidence="2" id="KW-1185">Reference proteome</keyword>
<name>A0A150XI28_9BACT</name>
<organism evidence="1 2">
    <name type="scientific">Roseivirga spongicola</name>
    <dbReference type="NCBI Taxonomy" id="333140"/>
    <lineage>
        <taxon>Bacteria</taxon>
        <taxon>Pseudomonadati</taxon>
        <taxon>Bacteroidota</taxon>
        <taxon>Cytophagia</taxon>
        <taxon>Cytophagales</taxon>
        <taxon>Roseivirgaceae</taxon>
        <taxon>Roseivirga</taxon>
    </lineage>
</organism>
<evidence type="ECO:0000313" key="2">
    <source>
        <dbReference type="Proteomes" id="UP000075606"/>
    </source>
</evidence>
<accession>A0A150XI28</accession>
<gene>
    <name evidence="1" type="ORF">AWW68_06325</name>
</gene>